<dbReference type="AlphaFoldDB" id="A0A9N7G460"/>
<reference evidence="1" key="1">
    <citation type="journal article" date="2011" name="J. Bacteriol.">
        <title>Whole-genome sequences of thirteen isolates of Borrelia burgdorferi.</title>
        <authorList>
            <person name="Schutzer S.E."/>
            <person name="Fraser-Liggett C.M."/>
            <person name="Casjens S.R."/>
            <person name="Qiu W.G."/>
            <person name="Dunn J.J."/>
            <person name="Mongodin E.F."/>
            <person name="Luft B.J."/>
        </authorList>
    </citation>
    <scope>NUCLEOTIDE SEQUENCE [LARGE SCALE GENOMIC DNA]</scope>
    <source>
        <strain evidence="1">297</strain>
    </source>
</reference>
<protein>
    <submittedName>
        <fullName evidence="1">Uncharacterized protein</fullName>
    </submittedName>
</protein>
<gene>
    <name evidence="1" type="ORF">Bbu297_H26</name>
</gene>
<evidence type="ECO:0000313" key="1">
    <source>
        <dbReference type="EMBL" id="ADQ44399.1"/>
    </source>
</evidence>
<geneLocation type="plasmid" evidence="1">
    <name>297_lp28-3</name>
</geneLocation>
<dbReference type="EMBL" id="CP002253">
    <property type="protein sequence ID" value="ADQ44399.1"/>
    <property type="molecule type" value="Genomic_DNA"/>
</dbReference>
<accession>A0A9N7G460</accession>
<name>A0A9N7G460_BORBG</name>
<proteinExistence type="predicted"/>
<organism evidence="1">
    <name type="scientific">Borreliella burgdorferi 297</name>
    <dbReference type="NCBI Taxonomy" id="521009"/>
    <lineage>
        <taxon>Bacteria</taxon>
        <taxon>Pseudomonadati</taxon>
        <taxon>Spirochaetota</taxon>
        <taxon>Spirochaetia</taxon>
        <taxon>Spirochaetales</taxon>
        <taxon>Borreliaceae</taxon>
        <taxon>Borreliella</taxon>
    </lineage>
</organism>
<sequence>MKLVVFHKEIIWEYLVALLKEKLSNKKIVGDFDEKIRNAVLASKYFNKLIFLNQKLIEITSYFI</sequence>
<dbReference type="RefSeq" id="WP_015056359.1">
    <property type="nucleotide sequence ID" value="NC_018990.1"/>
</dbReference>
<keyword evidence="1" id="KW-0614">Plasmid</keyword>